<evidence type="ECO:0000313" key="2">
    <source>
        <dbReference type="Proteomes" id="UP001186974"/>
    </source>
</evidence>
<proteinExistence type="predicted"/>
<reference evidence="1" key="1">
    <citation type="submission" date="2024-09" db="EMBL/GenBank/DDBJ databases">
        <title>Black Yeasts Isolated from many extreme environments.</title>
        <authorList>
            <person name="Coleine C."/>
            <person name="Stajich J.E."/>
            <person name="Selbmann L."/>
        </authorList>
    </citation>
    <scope>NUCLEOTIDE SEQUENCE</scope>
    <source>
        <strain evidence="1">CCFEE 5737</strain>
    </source>
</reference>
<dbReference type="Proteomes" id="UP001186974">
    <property type="component" value="Unassembled WGS sequence"/>
</dbReference>
<dbReference type="EMBL" id="JAWDJW010001438">
    <property type="protein sequence ID" value="KAK3079015.1"/>
    <property type="molecule type" value="Genomic_DNA"/>
</dbReference>
<organism evidence="1 2">
    <name type="scientific">Coniosporium uncinatum</name>
    <dbReference type="NCBI Taxonomy" id="93489"/>
    <lineage>
        <taxon>Eukaryota</taxon>
        <taxon>Fungi</taxon>
        <taxon>Dikarya</taxon>
        <taxon>Ascomycota</taxon>
        <taxon>Pezizomycotina</taxon>
        <taxon>Dothideomycetes</taxon>
        <taxon>Dothideomycetes incertae sedis</taxon>
        <taxon>Coniosporium</taxon>
    </lineage>
</organism>
<protein>
    <submittedName>
        <fullName evidence="1">Uncharacterized protein</fullName>
    </submittedName>
</protein>
<accession>A0ACC3DQY8</accession>
<name>A0ACC3DQY8_9PEZI</name>
<keyword evidence="2" id="KW-1185">Reference proteome</keyword>
<evidence type="ECO:0000313" key="1">
    <source>
        <dbReference type="EMBL" id="KAK3079015.1"/>
    </source>
</evidence>
<gene>
    <name evidence="1" type="ORF">LTS18_005957</name>
</gene>
<sequence length="383" mass="40833">MAPPITAQATAGILLAIVCHLLSVFILHRLVLCITASSPNKRLAFAAAALHIVSPAGVFLLAPYGEALTSLLNFTGMLCYAKGALRSRDTGHPTFIQSLWTLSAGLSFGIATTIRSNALLSGAVFAYDILSSLRSLPSLLTSLAGVQRLASIGLASLLTFSGLVIPQYIAYSAYCSPGAATADATPRPWCANTPPSIYTFVQRHYWNVGFLRYWTASNVPLFLLAAPTLYLLFSTGIRALTMRTEGMGGSPPPSSTSQDSRDSTVQTGEAPFAVQMLRRLAIPQLLLALLALTSFHVQIIIRIASAYPVWYVLLASDMLGDDAVDEQAGKERGANKGRTDNEGRGRGGGRTGKRKKWTPVLVKGLMIYGLVQAGLFASFLPPA</sequence>
<comment type="caution">
    <text evidence="1">The sequence shown here is derived from an EMBL/GenBank/DDBJ whole genome shotgun (WGS) entry which is preliminary data.</text>
</comment>